<evidence type="ECO:0000259" key="1">
    <source>
        <dbReference type="PROSITE" id="PS50004"/>
    </source>
</evidence>
<dbReference type="GO" id="GO:0071277">
    <property type="term" value="P:cellular response to calcium ion"/>
    <property type="evidence" value="ECO:0007669"/>
    <property type="project" value="TreeGrafter"/>
</dbReference>
<dbReference type="InterPro" id="IPR045052">
    <property type="entry name" value="Copine"/>
</dbReference>
<evidence type="ECO:0000313" key="2">
    <source>
        <dbReference type="EMBL" id="OSX74291.1"/>
    </source>
</evidence>
<dbReference type="OrthoDB" id="5855668at2759"/>
<dbReference type="SUPFAM" id="SSF49562">
    <property type="entry name" value="C2 domain (Calcium/lipid-binding domain, CaLB)"/>
    <property type="match status" value="1"/>
</dbReference>
<dbReference type="Gene3D" id="2.60.40.150">
    <property type="entry name" value="C2 domain"/>
    <property type="match status" value="1"/>
</dbReference>
<dbReference type="PANTHER" id="PTHR10857">
    <property type="entry name" value="COPINE"/>
    <property type="match status" value="1"/>
</dbReference>
<dbReference type="Proteomes" id="UP000218209">
    <property type="component" value="Unassembled WGS sequence"/>
</dbReference>
<dbReference type="PANTHER" id="PTHR10857:SF106">
    <property type="entry name" value="C2 DOMAIN-CONTAINING PROTEIN"/>
    <property type="match status" value="1"/>
</dbReference>
<reference evidence="2 3" key="1">
    <citation type="submission" date="2017-03" db="EMBL/GenBank/DDBJ databases">
        <title>WGS assembly of Porphyra umbilicalis.</title>
        <authorList>
            <person name="Brawley S.H."/>
            <person name="Blouin N.A."/>
            <person name="Ficko-Blean E."/>
            <person name="Wheeler G.L."/>
            <person name="Lohr M."/>
            <person name="Goodson H.V."/>
            <person name="Jenkins J.W."/>
            <person name="Blaby-Haas C.E."/>
            <person name="Helliwell K.E."/>
            <person name="Chan C."/>
            <person name="Marriage T."/>
            <person name="Bhattacharya D."/>
            <person name="Klein A.S."/>
            <person name="Badis Y."/>
            <person name="Brodie J."/>
            <person name="Cao Y."/>
            <person name="Collen J."/>
            <person name="Dittami S.M."/>
            <person name="Gachon C.M."/>
            <person name="Green B.R."/>
            <person name="Karpowicz S."/>
            <person name="Kim J.W."/>
            <person name="Kudahl U."/>
            <person name="Lin S."/>
            <person name="Michel G."/>
            <person name="Mittag M."/>
            <person name="Olson B.J."/>
            <person name="Pangilinan J."/>
            <person name="Peng Y."/>
            <person name="Qiu H."/>
            <person name="Shu S."/>
            <person name="Singer J.T."/>
            <person name="Smith A.G."/>
            <person name="Sprecher B.N."/>
            <person name="Wagner V."/>
            <person name="Wang W."/>
            <person name="Wang Z.-Y."/>
            <person name="Yan J."/>
            <person name="Yarish C."/>
            <person name="Zoeuner-Riek S."/>
            <person name="Zhuang Y."/>
            <person name="Zou Y."/>
            <person name="Lindquist E.A."/>
            <person name="Grimwood J."/>
            <person name="Barry K."/>
            <person name="Rokhsar D.S."/>
            <person name="Schmutz J."/>
            <person name="Stiller J.W."/>
            <person name="Grossman A.R."/>
            <person name="Prochnik S.E."/>
        </authorList>
    </citation>
    <scope>NUCLEOTIDE SEQUENCE [LARGE SCALE GENOMIC DNA]</scope>
    <source>
        <strain evidence="2">4086291</strain>
    </source>
</reference>
<sequence length="364" mass="40732">MARVHSAASLLDDGLSDAGGAEAAEPEDLTADKHVLTRTVTRLEDIPAGETPAVGTVLEEEAPKPVQLMIEFIGTGGNSESIRQYVDALYTQPMEISIECQFLPKTDIFSNSDPFCVVLIRENERSPWAELGRTETLVNTHFPRFVKKFVFPCNPERDMDRELLVKVYGKGGMKKQVHMAQGQCTLWDIVIAAGQCKVVKLDSINRHKDSWLILSGDVVRPLGAERPVNVYVRYDRSAKPKAKTFFVLNRGLKKARWTPVYRSEPLRAGGQDFKPARVSSAELFAGDDAKHMRLEVYQHRPSVDPKLMGFVQLSIKQLTTMEEGRVLHWFCGQEGRAPGLVLLAKREVSEEEVSVWILITNDAV</sequence>
<protein>
    <recommendedName>
        <fullName evidence="1">C2 domain-containing protein</fullName>
    </recommendedName>
</protein>
<dbReference type="GO" id="GO:0005544">
    <property type="term" value="F:calcium-dependent phospholipid binding"/>
    <property type="evidence" value="ECO:0007669"/>
    <property type="project" value="InterPro"/>
</dbReference>
<dbReference type="EMBL" id="KV918954">
    <property type="protein sequence ID" value="OSX74291.1"/>
    <property type="molecule type" value="Genomic_DNA"/>
</dbReference>
<organism evidence="2 3">
    <name type="scientific">Porphyra umbilicalis</name>
    <name type="common">Purple laver</name>
    <name type="synonym">Red alga</name>
    <dbReference type="NCBI Taxonomy" id="2786"/>
    <lineage>
        <taxon>Eukaryota</taxon>
        <taxon>Rhodophyta</taxon>
        <taxon>Bangiophyceae</taxon>
        <taxon>Bangiales</taxon>
        <taxon>Bangiaceae</taxon>
        <taxon>Porphyra</taxon>
    </lineage>
</organism>
<keyword evidence="3" id="KW-1185">Reference proteome</keyword>
<gene>
    <name evidence="2" type="ORF">BU14_0296s0006</name>
</gene>
<name>A0A1X6P094_PORUM</name>
<proteinExistence type="predicted"/>
<dbReference type="InterPro" id="IPR035892">
    <property type="entry name" value="C2_domain_sf"/>
</dbReference>
<evidence type="ECO:0000313" key="3">
    <source>
        <dbReference type="Proteomes" id="UP000218209"/>
    </source>
</evidence>
<dbReference type="AlphaFoldDB" id="A0A1X6P094"/>
<dbReference type="PROSITE" id="PS50004">
    <property type="entry name" value="C2"/>
    <property type="match status" value="1"/>
</dbReference>
<dbReference type="GO" id="GO:0005886">
    <property type="term" value="C:plasma membrane"/>
    <property type="evidence" value="ECO:0007669"/>
    <property type="project" value="TreeGrafter"/>
</dbReference>
<feature type="domain" description="C2" evidence="1">
    <location>
        <begin position="74"/>
        <end position="199"/>
    </location>
</feature>
<dbReference type="Pfam" id="PF00168">
    <property type="entry name" value="C2"/>
    <property type="match status" value="1"/>
</dbReference>
<accession>A0A1X6P094</accession>
<dbReference type="InterPro" id="IPR000008">
    <property type="entry name" value="C2_dom"/>
</dbReference>